<dbReference type="PANTHER" id="PTHR11177:SF144">
    <property type="entry name" value="CHITINASE 5"/>
    <property type="match status" value="1"/>
</dbReference>
<dbReference type="InterPro" id="IPR011583">
    <property type="entry name" value="Chitinase_II/V-like_cat"/>
</dbReference>
<dbReference type="Proteomes" id="UP000708208">
    <property type="component" value="Unassembled WGS sequence"/>
</dbReference>
<feature type="domain" description="GH18" evidence="2">
    <location>
        <begin position="33"/>
        <end position="390"/>
    </location>
</feature>
<dbReference type="GO" id="GO:0004568">
    <property type="term" value="F:chitinase activity"/>
    <property type="evidence" value="ECO:0007669"/>
    <property type="project" value="TreeGrafter"/>
</dbReference>
<keyword evidence="1" id="KW-0732">Signal</keyword>
<feature type="signal peptide" evidence="1">
    <location>
        <begin position="1"/>
        <end position="28"/>
    </location>
</feature>
<feature type="chain" id="PRO_5035228769" description="GH18 domain-containing protein" evidence="1">
    <location>
        <begin position="29"/>
        <end position="395"/>
    </location>
</feature>
<sequence length="395" mass="44583">MVLVRMGFLKLWLSSAVLVSLGLQLTQTAEVKGKIVCYYGSWTEIDSIIPGDKCTHVIYSFIGLDDTTWKYKLLDGDDEWTRSHLRKFLTLKTTFPGTKFHIAIGGGSGESNKFSRMAEFASRRQTFVQSIVEFLYEYQFDGADIDWEYPVVDWRGGRPIDKQTFPVLIQELRTAFNTIGRPLEITMAATIVDYVVEVAYDVPKICQNVDAVYLMVYDLRGAWDKNADVHSAIHARQNDSVDYSDLNLDYGGPLWNSLGCPAHKLVVGVPFYGREIIVFGENKPGAAVNQNATINLPDAGYTTYATLCKRFTDSTWKKTFDNEVGCPYMQKGSSFLGYDDVQSLRLKTDWIKSHKFGGAMVWAIEEDDYDGNCGPKAPLISTLYDNLKDYYVSTQ</sequence>
<dbReference type="OrthoDB" id="73875at2759"/>
<dbReference type="GO" id="GO:0005576">
    <property type="term" value="C:extracellular region"/>
    <property type="evidence" value="ECO:0007669"/>
    <property type="project" value="TreeGrafter"/>
</dbReference>
<keyword evidence="4" id="KW-1185">Reference proteome</keyword>
<dbReference type="GO" id="GO:0008061">
    <property type="term" value="F:chitin binding"/>
    <property type="evidence" value="ECO:0007669"/>
    <property type="project" value="InterPro"/>
</dbReference>
<evidence type="ECO:0000313" key="3">
    <source>
        <dbReference type="EMBL" id="CAG7822148.1"/>
    </source>
</evidence>
<dbReference type="GO" id="GO:0005975">
    <property type="term" value="P:carbohydrate metabolic process"/>
    <property type="evidence" value="ECO:0007669"/>
    <property type="project" value="InterPro"/>
</dbReference>
<name>A0A8J2PGD5_9HEXA</name>
<dbReference type="Pfam" id="PF00704">
    <property type="entry name" value="Glyco_hydro_18"/>
    <property type="match status" value="1"/>
</dbReference>
<dbReference type="PANTHER" id="PTHR11177">
    <property type="entry name" value="CHITINASE"/>
    <property type="match status" value="1"/>
</dbReference>
<proteinExistence type="predicted"/>
<accession>A0A8J2PGD5</accession>
<dbReference type="AlphaFoldDB" id="A0A8J2PGD5"/>
<organism evidence="3 4">
    <name type="scientific">Allacma fusca</name>
    <dbReference type="NCBI Taxonomy" id="39272"/>
    <lineage>
        <taxon>Eukaryota</taxon>
        <taxon>Metazoa</taxon>
        <taxon>Ecdysozoa</taxon>
        <taxon>Arthropoda</taxon>
        <taxon>Hexapoda</taxon>
        <taxon>Collembola</taxon>
        <taxon>Symphypleona</taxon>
        <taxon>Sminthuridae</taxon>
        <taxon>Allacma</taxon>
    </lineage>
</organism>
<dbReference type="InterPro" id="IPR050314">
    <property type="entry name" value="Glycosyl_Hydrlase_18"/>
</dbReference>
<dbReference type="EMBL" id="CAJVCH010525461">
    <property type="protein sequence ID" value="CAG7822148.1"/>
    <property type="molecule type" value="Genomic_DNA"/>
</dbReference>
<dbReference type="SMART" id="SM00636">
    <property type="entry name" value="Glyco_18"/>
    <property type="match status" value="1"/>
</dbReference>
<comment type="caution">
    <text evidence="3">The sequence shown here is derived from an EMBL/GenBank/DDBJ whole genome shotgun (WGS) entry which is preliminary data.</text>
</comment>
<reference evidence="3" key="1">
    <citation type="submission" date="2021-06" db="EMBL/GenBank/DDBJ databases">
        <authorList>
            <person name="Hodson N. C."/>
            <person name="Mongue J. A."/>
            <person name="Jaron S. K."/>
        </authorList>
    </citation>
    <scope>NUCLEOTIDE SEQUENCE</scope>
</reference>
<dbReference type="PROSITE" id="PS51910">
    <property type="entry name" value="GH18_2"/>
    <property type="match status" value="1"/>
</dbReference>
<evidence type="ECO:0000256" key="1">
    <source>
        <dbReference type="SAM" id="SignalP"/>
    </source>
</evidence>
<dbReference type="InterPro" id="IPR001223">
    <property type="entry name" value="Glyco_hydro18_cat"/>
</dbReference>
<gene>
    <name evidence="3" type="ORF">AFUS01_LOCUS32435</name>
</gene>
<evidence type="ECO:0000259" key="2">
    <source>
        <dbReference type="PROSITE" id="PS51910"/>
    </source>
</evidence>
<dbReference type="GO" id="GO:0006032">
    <property type="term" value="P:chitin catabolic process"/>
    <property type="evidence" value="ECO:0007669"/>
    <property type="project" value="TreeGrafter"/>
</dbReference>
<protein>
    <recommendedName>
        <fullName evidence="2">GH18 domain-containing protein</fullName>
    </recommendedName>
</protein>
<evidence type="ECO:0000313" key="4">
    <source>
        <dbReference type="Proteomes" id="UP000708208"/>
    </source>
</evidence>